<evidence type="ECO:0000313" key="2">
    <source>
        <dbReference type="EMBL" id="GFR39851.1"/>
    </source>
</evidence>
<feature type="region of interest" description="Disordered" evidence="1">
    <location>
        <begin position="229"/>
        <end position="255"/>
    </location>
</feature>
<feature type="compositionally biased region" description="Polar residues" evidence="1">
    <location>
        <begin position="177"/>
        <end position="194"/>
    </location>
</feature>
<feature type="compositionally biased region" description="Low complexity" evidence="1">
    <location>
        <begin position="995"/>
        <end position="1004"/>
    </location>
</feature>
<evidence type="ECO:0000256" key="1">
    <source>
        <dbReference type="SAM" id="MobiDB-lite"/>
    </source>
</evidence>
<feature type="compositionally biased region" description="Polar residues" evidence="1">
    <location>
        <begin position="703"/>
        <end position="716"/>
    </location>
</feature>
<feature type="region of interest" description="Disordered" evidence="1">
    <location>
        <begin position="153"/>
        <end position="200"/>
    </location>
</feature>
<evidence type="ECO:0000313" key="3">
    <source>
        <dbReference type="Proteomes" id="UP001054857"/>
    </source>
</evidence>
<feature type="region of interest" description="Disordered" evidence="1">
    <location>
        <begin position="557"/>
        <end position="587"/>
    </location>
</feature>
<feature type="region of interest" description="Disordered" evidence="1">
    <location>
        <begin position="33"/>
        <end position="53"/>
    </location>
</feature>
<feature type="compositionally biased region" description="Low complexity" evidence="1">
    <location>
        <begin position="616"/>
        <end position="626"/>
    </location>
</feature>
<feature type="region of interest" description="Disordered" evidence="1">
    <location>
        <begin position="995"/>
        <end position="1020"/>
    </location>
</feature>
<feature type="compositionally biased region" description="Low complexity" evidence="1">
    <location>
        <begin position="843"/>
        <end position="853"/>
    </location>
</feature>
<name>A0AAD3DDJ4_9CHLO</name>
<protein>
    <submittedName>
        <fullName evidence="2">Uncharacterized protein</fullName>
    </submittedName>
</protein>
<feature type="compositionally biased region" description="Polar residues" evidence="1">
    <location>
        <begin position="561"/>
        <end position="577"/>
    </location>
</feature>
<feature type="region of interest" description="Disordered" evidence="1">
    <location>
        <begin position="1049"/>
        <end position="1077"/>
    </location>
</feature>
<gene>
    <name evidence="2" type="ORF">Agub_g348</name>
</gene>
<accession>A0AAD3DDJ4</accession>
<keyword evidence="3" id="KW-1185">Reference proteome</keyword>
<dbReference type="EMBL" id="BMAR01000001">
    <property type="protein sequence ID" value="GFR39851.1"/>
    <property type="molecule type" value="Genomic_DNA"/>
</dbReference>
<feature type="compositionally biased region" description="Acidic residues" evidence="1">
    <location>
        <begin position="854"/>
        <end position="863"/>
    </location>
</feature>
<feature type="region of interest" description="Disordered" evidence="1">
    <location>
        <begin position="843"/>
        <end position="866"/>
    </location>
</feature>
<reference evidence="2 3" key="1">
    <citation type="journal article" date="2021" name="Sci. Rep.">
        <title>Genome sequencing of the multicellular alga Astrephomene provides insights into convergent evolution of germ-soma differentiation.</title>
        <authorList>
            <person name="Yamashita S."/>
            <person name="Yamamoto K."/>
            <person name="Matsuzaki R."/>
            <person name="Suzuki S."/>
            <person name="Yamaguchi H."/>
            <person name="Hirooka S."/>
            <person name="Minakuchi Y."/>
            <person name="Miyagishima S."/>
            <person name="Kawachi M."/>
            <person name="Toyoda A."/>
            <person name="Nozaki H."/>
        </authorList>
    </citation>
    <scope>NUCLEOTIDE SEQUENCE [LARGE SCALE GENOMIC DNA]</scope>
    <source>
        <strain evidence="2 3">NIES-4017</strain>
    </source>
</reference>
<feature type="region of interest" description="Disordered" evidence="1">
    <location>
        <begin position="694"/>
        <end position="721"/>
    </location>
</feature>
<organism evidence="2 3">
    <name type="scientific">Astrephomene gubernaculifera</name>
    <dbReference type="NCBI Taxonomy" id="47775"/>
    <lineage>
        <taxon>Eukaryota</taxon>
        <taxon>Viridiplantae</taxon>
        <taxon>Chlorophyta</taxon>
        <taxon>core chlorophytes</taxon>
        <taxon>Chlorophyceae</taxon>
        <taxon>CS clade</taxon>
        <taxon>Chlamydomonadales</taxon>
        <taxon>Astrephomenaceae</taxon>
        <taxon>Astrephomene</taxon>
    </lineage>
</organism>
<sequence length="1434" mass="146184">MTCKGKHFSPELSYGGDKGAHKLHCSKEDIKMAEDTPETASIQLASPEDDDTCRSETRRHLSVLAVSCTDAMESADAGRGSDIDSYPDGDSTRRTLDQVTCACTCTGTPDKEVPEGTTSTGLERDVSTRSGKVCDLIVDMAAASAAVSAALTGIPVGPPRRSGGNEVTSGHMPRQGELTTPQSMSGRRTNSQPSGPAHGISALLQSSHQSSASPHQYQQQRYMWAHSQPHPQFSMPRAMDPRRQSSSTGVRAHPNGFPRVVEEQTEEGCFGLPAMSYPYGSFLDRVGDLPSNSIVYKQAMVGCLGLSSVDALPAQAPSTKLCSAPAYYESPFSAASVLGQPYLLQQQQQQQQQELLRHYSGASGFLDHQPLQPPRIPSLGLQHPSARPISEPQHFPQHRPSALPTRVLGLSQSYTNRPSHLDTLPVLGMGNAPVPQNALAAAVAAATQQHQQAYLLGQAAAAAVANPVSAGAAQPLASQPRAHMQPSAHSPTLASLQGALGLGGAAQAATGQPFLALSASTGTAMQAQGQLPMQLPAFQGADFGVARSVAPQAPAWPGMQSGASLALQESQIRQQQDAAMRGSSASQLASPPQAVAAAVQQQLRLLGAAGLGQQQEQQLLQGPPAAVAQKDTSTGISGGGSLPSKQGRPASTANHTRVEAPVTLSSAPAAQAEPTAPAPAQETHVGMLSRFQEALSAARAEAKQQQQGSEPPSASPQRLQREQELLRRIADALLESNTSSSGSSGGDGSDANDASDAGALLVLVQQQQLASSQAGMSEVLKSGLLVLARAAALMYGPPVAAGSAPARRQERYDAACRLLHSLAVLAADDSFLTELNTVLPKTAPGSAAAAAPAGEEEEQEEEQPLANKVGPAAEAGGAVMAAAGAASPPTPSAMAAALAQVRAEASRAALDEREQAARQLLAALKSSANAVGGTCLAAGGGGSSTMSSSTTAVCFDDASSCGGSMSGSISGTVTEGLVSRSSGCGVVGSGAASVKDGGVVSGSSQRNTAMGGKQMPDGMSPSALAAAQAANVDPSANKSAQLLNRSYSAPARRNERQQRQHQQQLLQQQQKQQHHSPFDQATLNPLLAAFQSSGGIPRAEDPRMLLASANSSLAGRSGAADASNHAPASHLGGLDAATLAQLLAVEDAEQLLGAAAAAAAMGAYESDGLSSEATLASLLESFSQLSPMVDGSSLEVSPSFGAPLVSPPLVSPPLASPAANPLALQSGAEYVGSLLTTANGSSNGGGNRGRASTAAAAANSGLTFAQLAAPPHVVVAAGAVPPPAGVASQWGLPATQGGPGKRFPQHQQQLTQQLQLQFQQPQGRAALAPIAPAPGGAPHNRMGAGSAGAQQQGMEPSTFLLRQEQRQLQKQMLLLQQNGGGGFAGPSVVFAGASPGAYPLAGDALNGSLDPLQWDPATLQAALQLLQAPGQQLG</sequence>
<feature type="compositionally biased region" description="Low complexity" evidence="1">
    <location>
        <begin position="1060"/>
        <end position="1071"/>
    </location>
</feature>
<feature type="region of interest" description="Disordered" evidence="1">
    <location>
        <begin position="616"/>
        <end position="655"/>
    </location>
</feature>
<comment type="caution">
    <text evidence="2">The sequence shown here is derived from an EMBL/GenBank/DDBJ whole genome shotgun (WGS) entry which is preliminary data.</text>
</comment>
<dbReference type="Proteomes" id="UP001054857">
    <property type="component" value="Unassembled WGS sequence"/>
</dbReference>
<proteinExistence type="predicted"/>